<evidence type="ECO:0000256" key="5">
    <source>
        <dbReference type="ARBA" id="ARBA00023200"/>
    </source>
</evidence>
<dbReference type="PANTHER" id="PTHR38107:SF3">
    <property type="entry name" value="LYSOZYME RRRD-RELATED"/>
    <property type="match status" value="1"/>
</dbReference>
<keyword evidence="2 7" id="KW-0929">Antimicrobial</keyword>
<comment type="similarity">
    <text evidence="7">Belongs to the glycosyl hydrolase 24 family.</text>
</comment>
<dbReference type="GO" id="GO:0031640">
    <property type="term" value="P:killing of cells of another organism"/>
    <property type="evidence" value="ECO:0007669"/>
    <property type="project" value="UniProtKB-KW"/>
</dbReference>
<evidence type="ECO:0000256" key="6">
    <source>
        <dbReference type="ARBA" id="ARBA00023295"/>
    </source>
</evidence>
<reference evidence="8 9" key="1">
    <citation type="submission" date="2013-02" db="EMBL/GenBank/DDBJ databases">
        <title>The Genome Sequence of Acinetobacter sp. CIP 70.18.</title>
        <authorList>
            <consortium name="The Broad Institute Genome Sequencing Platform"/>
            <consortium name="The Broad Institute Genome Sequencing Center for Infectious Disease"/>
            <person name="Cerqueira G."/>
            <person name="Feldgarden M."/>
            <person name="Courvalin P."/>
            <person name="Perichon B."/>
            <person name="Grillot-Courvalin C."/>
            <person name="Clermont D."/>
            <person name="Rocha E."/>
            <person name="Yoon E.-J."/>
            <person name="Nemec A."/>
            <person name="Walker B."/>
            <person name="Young S.K."/>
            <person name="Zeng Q."/>
            <person name="Gargeya S."/>
            <person name="Fitzgerald M."/>
            <person name="Haas B."/>
            <person name="Abouelleil A."/>
            <person name="Alvarado L."/>
            <person name="Arachchi H.M."/>
            <person name="Berlin A.M."/>
            <person name="Chapman S.B."/>
            <person name="Dewar J."/>
            <person name="Goldberg J."/>
            <person name="Griggs A."/>
            <person name="Gujja S."/>
            <person name="Hansen M."/>
            <person name="Howarth C."/>
            <person name="Imamovic A."/>
            <person name="Larimer J."/>
            <person name="McCowan C."/>
            <person name="Murphy C."/>
            <person name="Neiman D."/>
            <person name="Pearson M."/>
            <person name="Priest M."/>
            <person name="Roberts A."/>
            <person name="Saif S."/>
            <person name="Shea T."/>
            <person name="Sisk P."/>
            <person name="Sykes S."/>
            <person name="Wortman J."/>
            <person name="Nusbaum C."/>
            <person name="Birren B."/>
        </authorList>
    </citation>
    <scope>NUCLEOTIDE SEQUENCE [LARGE SCALE GENOMIC DNA]</scope>
    <source>
        <strain evidence="8 9">CIP 70.18</strain>
    </source>
</reference>
<dbReference type="GO" id="GO:0003796">
    <property type="term" value="F:lysozyme activity"/>
    <property type="evidence" value="ECO:0007669"/>
    <property type="project" value="UniProtKB-EC"/>
</dbReference>
<evidence type="ECO:0000256" key="2">
    <source>
        <dbReference type="ARBA" id="ARBA00022529"/>
    </source>
</evidence>
<gene>
    <name evidence="8" type="ORF">F902_03250</name>
</gene>
<evidence type="ECO:0000256" key="7">
    <source>
        <dbReference type="RuleBase" id="RU003788"/>
    </source>
</evidence>
<comment type="caution">
    <text evidence="8">The sequence shown here is derived from an EMBL/GenBank/DDBJ whole genome shotgun (WGS) entry which is preliminary data.</text>
</comment>
<protein>
    <recommendedName>
        <fullName evidence="7">Lysozyme</fullName>
        <ecNumber evidence="7">3.2.1.17</ecNumber>
    </recommendedName>
</protein>
<evidence type="ECO:0000256" key="1">
    <source>
        <dbReference type="ARBA" id="ARBA00000632"/>
    </source>
</evidence>
<dbReference type="InterPro" id="IPR023347">
    <property type="entry name" value="Lysozyme_dom_sf"/>
</dbReference>
<dbReference type="InterPro" id="IPR033907">
    <property type="entry name" value="Endolysin_autolysin"/>
</dbReference>
<evidence type="ECO:0000313" key="9">
    <source>
        <dbReference type="Proteomes" id="UP000013084"/>
    </source>
</evidence>
<dbReference type="Proteomes" id="UP000013084">
    <property type="component" value="Unassembled WGS sequence"/>
</dbReference>
<evidence type="ECO:0000313" key="8">
    <source>
        <dbReference type="EMBL" id="ENX56153.1"/>
    </source>
</evidence>
<organism evidence="8 9">
    <name type="scientific">Acinetobacter higginsii</name>
    <dbReference type="NCBI Taxonomy" id="70347"/>
    <lineage>
        <taxon>Bacteria</taxon>
        <taxon>Pseudomonadati</taxon>
        <taxon>Pseudomonadota</taxon>
        <taxon>Gammaproteobacteria</taxon>
        <taxon>Moraxellales</taxon>
        <taxon>Moraxellaceae</taxon>
        <taxon>Acinetobacter</taxon>
    </lineage>
</organism>
<dbReference type="HAMAP" id="MF_04110">
    <property type="entry name" value="ENDOLYSIN_T4"/>
    <property type="match status" value="1"/>
</dbReference>
<dbReference type="Pfam" id="PF00959">
    <property type="entry name" value="Phage_lysozyme"/>
    <property type="match status" value="1"/>
</dbReference>
<keyword evidence="6 7" id="KW-0326">Glycosidase</keyword>
<evidence type="ECO:0000256" key="3">
    <source>
        <dbReference type="ARBA" id="ARBA00022638"/>
    </source>
</evidence>
<dbReference type="InterPro" id="IPR023346">
    <property type="entry name" value="Lysozyme-like_dom_sf"/>
</dbReference>
<dbReference type="InterPro" id="IPR034690">
    <property type="entry name" value="Endolysin_T4_type"/>
</dbReference>
<dbReference type="EC" id="3.2.1.17" evidence="7"/>
<keyword evidence="5" id="KW-1035">Host cytoplasm</keyword>
<dbReference type="PATRIC" id="fig|1217700.3.peg.3163"/>
<dbReference type="GO" id="GO:0009253">
    <property type="term" value="P:peptidoglycan catabolic process"/>
    <property type="evidence" value="ECO:0007669"/>
    <property type="project" value="InterPro"/>
</dbReference>
<dbReference type="GO" id="GO:0042742">
    <property type="term" value="P:defense response to bacterium"/>
    <property type="evidence" value="ECO:0007669"/>
    <property type="project" value="UniProtKB-KW"/>
</dbReference>
<dbReference type="AlphaFoldDB" id="N9RDN4"/>
<keyword evidence="9" id="KW-1185">Reference proteome</keyword>
<dbReference type="InterPro" id="IPR002196">
    <property type="entry name" value="Glyco_hydro_24"/>
</dbReference>
<dbReference type="HOGENOM" id="CLU_091641_3_1_6"/>
<dbReference type="SUPFAM" id="SSF53955">
    <property type="entry name" value="Lysozyme-like"/>
    <property type="match status" value="1"/>
</dbReference>
<dbReference type="CDD" id="cd00737">
    <property type="entry name" value="lyz_endolysin_autolysin"/>
    <property type="match status" value="1"/>
</dbReference>
<proteinExistence type="inferred from homology"/>
<dbReference type="InterPro" id="IPR051018">
    <property type="entry name" value="Bacteriophage_GH24"/>
</dbReference>
<dbReference type="Gene3D" id="1.10.530.40">
    <property type="match status" value="1"/>
</dbReference>
<keyword evidence="3 7" id="KW-0081">Bacteriolytic enzyme</keyword>
<dbReference type="PANTHER" id="PTHR38107">
    <property type="match status" value="1"/>
</dbReference>
<name>N9RDN4_9GAMM</name>
<dbReference type="EMBL" id="APRN01000038">
    <property type="protein sequence ID" value="ENX56153.1"/>
    <property type="molecule type" value="Genomic_DNA"/>
</dbReference>
<sequence>MLPLSAEKVETMNRKPFFDAARVLAGGKLTQAQVDQLNKAADDLVTRSSMTTSQIGINLITSFEDLRLNAYDDGVGVWTIGKGTTVYPNGVKVKKGDVCTMEQAKTFFAHDLKRFENAVNSALTVVVNQNQFDALVSLAYNIGEKAFKTSTLVKKLNAGDYSGAADQFKVWNIGGGRVLKGLVHRRAAEAELFLKK</sequence>
<dbReference type="GO" id="GO:0016998">
    <property type="term" value="P:cell wall macromolecule catabolic process"/>
    <property type="evidence" value="ECO:0007669"/>
    <property type="project" value="InterPro"/>
</dbReference>
<comment type="catalytic activity">
    <reaction evidence="1 7">
        <text>Hydrolysis of (1-&gt;4)-beta-linkages between N-acetylmuramic acid and N-acetyl-D-glucosamine residues in a peptidoglycan and between N-acetyl-D-glucosamine residues in chitodextrins.</text>
        <dbReference type="EC" id="3.2.1.17"/>
    </reaction>
</comment>
<keyword evidence="4 7" id="KW-0378">Hydrolase</keyword>
<accession>N9RDN4</accession>
<evidence type="ECO:0000256" key="4">
    <source>
        <dbReference type="ARBA" id="ARBA00022801"/>
    </source>
</evidence>